<dbReference type="Proteomes" id="UP000290288">
    <property type="component" value="Unassembled WGS sequence"/>
</dbReference>
<sequence length="518" mass="54295">MQRGNFPDLDLPDSPLLSATIPAGLGPVPGSALAERIFNDPDAWETEDFGEDMLSDPMAWFTEELERFRLNSAASSDTAFSSGTDDEGASSDAELDKVTFMPSPGLTVQGSLVKGIKRKSLRPISLAALFKHSGEDLPKDVQAQLANIIESGGLPLTVGKGLPSTTTSSSSATLSSAATEMSSQPSPSPVVVHSASATLSFLEWYGIYPDSPLRDISFRKSIYANSRKPKTPGPHLHIPSPKAAQSRPSSLLSPSVLIPDLRVEPPKRGSSVPPLESLKPMLDQVVQAAKASPPPADSRSSSPPNPPGLSQSPPPVVTEELKPTPNEAPKAPLEDAPANANADAQTHTPASTPPKVRQNSAERRRPVNIRTTDSPPPYSRVDTTASPRRLPTSTASSSERPTPTSTPVRRLPSIPSALISGRSTTPPAPQQPSTAVPSTSTGIFSPLPSSLPTASSLLSPEPPLTSQTITFHGRPMSAVRSPLGGPAGPRSRASNGGRSISGPRISSSLARRPPVLQL</sequence>
<protein>
    <submittedName>
        <fullName evidence="2">Uncharacterized protein</fullName>
    </submittedName>
</protein>
<evidence type="ECO:0000313" key="2">
    <source>
        <dbReference type="EMBL" id="RXW20496.1"/>
    </source>
</evidence>
<feature type="region of interest" description="Disordered" evidence="1">
    <location>
        <begin position="283"/>
        <end position="518"/>
    </location>
</feature>
<feature type="compositionally biased region" description="Low complexity" evidence="1">
    <location>
        <begin position="391"/>
        <end position="413"/>
    </location>
</feature>
<feature type="compositionally biased region" description="Low complexity" evidence="1">
    <location>
        <begin position="445"/>
        <end position="459"/>
    </location>
</feature>
<accession>A0A4Q2DMC8</accession>
<evidence type="ECO:0000256" key="1">
    <source>
        <dbReference type="SAM" id="MobiDB-lite"/>
    </source>
</evidence>
<gene>
    <name evidence="2" type="ORF">EST38_g5369</name>
</gene>
<dbReference type="EMBL" id="SDEE01000146">
    <property type="protein sequence ID" value="RXW20496.1"/>
    <property type="molecule type" value="Genomic_DNA"/>
</dbReference>
<reference evidence="2 3" key="1">
    <citation type="submission" date="2019-01" db="EMBL/GenBank/DDBJ databases">
        <title>Draft genome sequence of Psathyrella aberdarensis IHI B618.</title>
        <authorList>
            <person name="Buettner E."/>
            <person name="Kellner H."/>
        </authorList>
    </citation>
    <scope>NUCLEOTIDE SEQUENCE [LARGE SCALE GENOMIC DNA]</scope>
    <source>
        <strain evidence="2 3">IHI B618</strain>
    </source>
</reference>
<keyword evidence="3" id="KW-1185">Reference proteome</keyword>
<name>A0A4Q2DMC8_9AGAR</name>
<feature type="region of interest" description="Disordered" evidence="1">
    <location>
        <begin position="159"/>
        <end position="188"/>
    </location>
</feature>
<dbReference type="STRING" id="2316362.A0A4Q2DMC8"/>
<feature type="compositionally biased region" description="Low complexity" evidence="1">
    <location>
        <begin position="164"/>
        <end position="188"/>
    </location>
</feature>
<evidence type="ECO:0000313" key="3">
    <source>
        <dbReference type="Proteomes" id="UP000290288"/>
    </source>
</evidence>
<proteinExistence type="predicted"/>
<dbReference type="OrthoDB" id="3002189at2759"/>
<feature type="compositionally biased region" description="Pro residues" evidence="1">
    <location>
        <begin position="303"/>
        <end position="316"/>
    </location>
</feature>
<feature type="region of interest" description="Disordered" evidence="1">
    <location>
        <begin position="225"/>
        <end position="251"/>
    </location>
</feature>
<organism evidence="2 3">
    <name type="scientific">Candolleomyces aberdarensis</name>
    <dbReference type="NCBI Taxonomy" id="2316362"/>
    <lineage>
        <taxon>Eukaryota</taxon>
        <taxon>Fungi</taxon>
        <taxon>Dikarya</taxon>
        <taxon>Basidiomycota</taxon>
        <taxon>Agaricomycotina</taxon>
        <taxon>Agaricomycetes</taxon>
        <taxon>Agaricomycetidae</taxon>
        <taxon>Agaricales</taxon>
        <taxon>Agaricineae</taxon>
        <taxon>Psathyrellaceae</taxon>
        <taxon>Candolleomyces</taxon>
    </lineage>
</organism>
<feature type="compositionally biased region" description="Low complexity" evidence="1">
    <location>
        <begin position="494"/>
        <end position="508"/>
    </location>
</feature>
<comment type="caution">
    <text evidence="2">The sequence shown here is derived from an EMBL/GenBank/DDBJ whole genome shotgun (WGS) entry which is preliminary data.</text>
</comment>
<dbReference type="AlphaFoldDB" id="A0A4Q2DMC8"/>